<accession>A0A4Y2WK83</accession>
<name>A0A4Y2WK83_ARAVE</name>
<keyword evidence="2" id="KW-1185">Reference proteome</keyword>
<organism evidence="1 2">
    <name type="scientific">Araneus ventricosus</name>
    <name type="common">Orbweaver spider</name>
    <name type="synonym">Epeira ventricosa</name>
    <dbReference type="NCBI Taxonomy" id="182803"/>
    <lineage>
        <taxon>Eukaryota</taxon>
        <taxon>Metazoa</taxon>
        <taxon>Ecdysozoa</taxon>
        <taxon>Arthropoda</taxon>
        <taxon>Chelicerata</taxon>
        <taxon>Arachnida</taxon>
        <taxon>Araneae</taxon>
        <taxon>Araneomorphae</taxon>
        <taxon>Entelegynae</taxon>
        <taxon>Araneoidea</taxon>
        <taxon>Araneidae</taxon>
        <taxon>Araneus</taxon>
    </lineage>
</organism>
<dbReference type="AlphaFoldDB" id="A0A4Y2WK83"/>
<evidence type="ECO:0000313" key="2">
    <source>
        <dbReference type="Proteomes" id="UP000499080"/>
    </source>
</evidence>
<evidence type="ECO:0000313" key="1">
    <source>
        <dbReference type="EMBL" id="GBO37056.1"/>
    </source>
</evidence>
<dbReference type="EMBL" id="BGPR01061385">
    <property type="protein sequence ID" value="GBO37056.1"/>
    <property type="molecule type" value="Genomic_DNA"/>
</dbReference>
<dbReference type="Proteomes" id="UP000499080">
    <property type="component" value="Unassembled WGS sequence"/>
</dbReference>
<gene>
    <name evidence="1" type="ORF">AVEN_178108_1</name>
</gene>
<comment type="caution">
    <text evidence="1">The sequence shown here is derived from an EMBL/GenBank/DDBJ whole genome shotgun (WGS) entry which is preliminary data.</text>
</comment>
<reference evidence="1 2" key="1">
    <citation type="journal article" date="2019" name="Sci. Rep.">
        <title>Orb-weaving spider Araneus ventricosus genome elucidates the spidroin gene catalogue.</title>
        <authorList>
            <person name="Kono N."/>
            <person name="Nakamura H."/>
            <person name="Ohtoshi R."/>
            <person name="Moran D.A.P."/>
            <person name="Shinohara A."/>
            <person name="Yoshida Y."/>
            <person name="Fujiwara M."/>
            <person name="Mori M."/>
            <person name="Tomita M."/>
            <person name="Arakawa K."/>
        </authorList>
    </citation>
    <scope>NUCLEOTIDE SEQUENCE [LARGE SCALE GENOMIC DNA]</scope>
</reference>
<protein>
    <submittedName>
        <fullName evidence="1">Uncharacterized protein</fullName>
    </submittedName>
</protein>
<proteinExistence type="predicted"/>
<sequence length="112" mass="12701">MELCFFNFSLNNFTNYEGLPLHNYQDRGGLVVRCQPRSRRFLGSKPDSAEDPSCIGPVVVKSYLGGQTSSRWCGVESFDKVYQLRCRPCHLMTVVQNDEIYPKVACCLKAGR</sequence>